<keyword evidence="1" id="KW-0732">Signal</keyword>
<feature type="signal peptide" evidence="1">
    <location>
        <begin position="1"/>
        <end position="21"/>
    </location>
</feature>
<name>A0A6M2E480_9ACAR</name>
<protein>
    <submittedName>
        <fullName evidence="2">Putative conserved secreted protein</fullName>
    </submittedName>
</protein>
<dbReference type="EMBL" id="GIDH01000238">
    <property type="protein sequence ID" value="NOV52181.1"/>
    <property type="molecule type" value="Transcribed_RNA"/>
</dbReference>
<sequence>MRALVVYIALFLAVEVFHCDGEQNWEKWFSSNDTSEETDCTFQNYSIPNNETRNLTDPCIDVMCTTGVLIVLRSCEEDKVNKTDGETYPGCCERLRC</sequence>
<proteinExistence type="predicted"/>
<feature type="chain" id="PRO_5027021564" evidence="1">
    <location>
        <begin position="22"/>
        <end position="97"/>
    </location>
</feature>
<organism evidence="2">
    <name type="scientific">Amblyomma tuberculatum</name>
    <dbReference type="NCBI Taxonomy" id="48802"/>
    <lineage>
        <taxon>Eukaryota</taxon>
        <taxon>Metazoa</taxon>
        <taxon>Ecdysozoa</taxon>
        <taxon>Arthropoda</taxon>
        <taxon>Chelicerata</taxon>
        <taxon>Arachnida</taxon>
        <taxon>Acari</taxon>
        <taxon>Parasitiformes</taxon>
        <taxon>Ixodida</taxon>
        <taxon>Ixodoidea</taxon>
        <taxon>Ixodidae</taxon>
        <taxon>Amblyomminae</taxon>
        <taxon>Amblyomma</taxon>
    </lineage>
</organism>
<evidence type="ECO:0000256" key="1">
    <source>
        <dbReference type="SAM" id="SignalP"/>
    </source>
</evidence>
<dbReference type="AlphaFoldDB" id="A0A6M2E480"/>
<accession>A0A6M2E480</accession>
<reference evidence="2" key="1">
    <citation type="submission" date="2019-12" db="EMBL/GenBank/DDBJ databases">
        <title>The sialotranscriptome of the gopher-tortoise tick, Amblyomma tuberculatum.</title>
        <authorList>
            <person name="Karim S."/>
            <person name="Andersen J."/>
            <person name="Kumar D."/>
            <person name="Adamson S."/>
            <person name="Ennen J."/>
            <person name="Qualis C.P."/>
            <person name="Ribeiro J.M.C."/>
        </authorList>
    </citation>
    <scope>NUCLEOTIDE SEQUENCE</scope>
    <source>
        <strain evidence="2">Removed</strain>
        <tissue evidence="2">Salivary glands</tissue>
    </source>
</reference>
<evidence type="ECO:0000313" key="2">
    <source>
        <dbReference type="EMBL" id="NOV52181.1"/>
    </source>
</evidence>